<dbReference type="EMBL" id="JAHRIQ010003242">
    <property type="protein sequence ID" value="MEQ2222408.1"/>
    <property type="molecule type" value="Genomic_DNA"/>
</dbReference>
<evidence type="ECO:0000313" key="1">
    <source>
        <dbReference type="EMBL" id="MEQ2222408.1"/>
    </source>
</evidence>
<name>A0ABV0SPB0_9TELE</name>
<protein>
    <submittedName>
        <fullName evidence="1">Uncharacterized protein</fullName>
    </submittedName>
</protein>
<proteinExistence type="predicted"/>
<comment type="caution">
    <text evidence="1">The sequence shown here is derived from an EMBL/GenBank/DDBJ whole genome shotgun (WGS) entry which is preliminary data.</text>
</comment>
<sequence length="128" mass="14175">MNILYSKSLNYGSDCMFKVAVLLEDEGTTLSSLLKDPAGFLQFALYLAPSIFRIRIRTKRERSSEAAIVGAILENDFPYLTSFPVPLVPLPQCLILGLGFQGNVQLVFTTHHFACCPKSDQLELTQGC</sequence>
<reference evidence="1 2" key="1">
    <citation type="submission" date="2021-06" db="EMBL/GenBank/DDBJ databases">
        <authorList>
            <person name="Palmer J.M."/>
        </authorList>
    </citation>
    <scope>NUCLEOTIDE SEQUENCE [LARGE SCALE GENOMIC DNA]</scope>
    <source>
        <strain evidence="2">if_2019</strain>
        <tissue evidence="1">Muscle</tissue>
    </source>
</reference>
<keyword evidence="2" id="KW-1185">Reference proteome</keyword>
<accession>A0ABV0SPB0</accession>
<dbReference type="Proteomes" id="UP001482620">
    <property type="component" value="Unassembled WGS sequence"/>
</dbReference>
<organism evidence="1 2">
    <name type="scientific">Ilyodon furcidens</name>
    <name type="common">goldbreast splitfin</name>
    <dbReference type="NCBI Taxonomy" id="33524"/>
    <lineage>
        <taxon>Eukaryota</taxon>
        <taxon>Metazoa</taxon>
        <taxon>Chordata</taxon>
        <taxon>Craniata</taxon>
        <taxon>Vertebrata</taxon>
        <taxon>Euteleostomi</taxon>
        <taxon>Actinopterygii</taxon>
        <taxon>Neopterygii</taxon>
        <taxon>Teleostei</taxon>
        <taxon>Neoteleostei</taxon>
        <taxon>Acanthomorphata</taxon>
        <taxon>Ovalentaria</taxon>
        <taxon>Atherinomorphae</taxon>
        <taxon>Cyprinodontiformes</taxon>
        <taxon>Goodeidae</taxon>
        <taxon>Ilyodon</taxon>
    </lineage>
</organism>
<gene>
    <name evidence="1" type="ORF">ILYODFUR_026007</name>
</gene>
<evidence type="ECO:0000313" key="2">
    <source>
        <dbReference type="Proteomes" id="UP001482620"/>
    </source>
</evidence>